<organism evidence="2 4">
    <name type="scientific">Methylobacterium oxalidis</name>
    <dbReference type="NCBI Taxonomy" id="944322"/>
    <lineage>
        <taxon>Bacteria</taxon>
        <taxon>Pseudomonadati</taxon>
        <taxon>Pseudomonadota</taxon>
        <taxon>Alphaproteobacteria</taxon>
        <taxon>Hyphomicrobiales</taxon>
        <taxon>Methylobacteriaceae</taxon>
        <taxon>Methylobacterium</taxon>
    </lineage>
</organism>
<gene>
    <name evidence="3" type="ORF">GCM10007888_56770</name>
    <name evidence="2" type="ORF">MOX02_47340</name>
</gene>
<dbReference type="AlphaFoldDB" id="A0A512J9R2"/>
<keyword evidence="5" id="KW-1185">Reference proteome</keyword>
<comment type="caution">
    <text evidence="2">The sequence shown here is derived from an EMBL/GenBank/DDBJ whole genome shotgun (WGS) entry which is preliminary data.</text>
</comment>
<dbReference type="EMBL" id="BJZU01000115">
    <property type="protein sequence ID" value="GEP06696.1"/>
    <property type="molecule type" value="Genomic_DNA"/>
</dbReference>
<evidence type="ECO:0000259" key="1">
    <source>
        <dbReference type="Pfam" id="PF21834"/>
    </source>
</evidence>
<dbReference type="Pfam" id="PF21834">
    <property type="entry name" value="DUF6894"/>
    <property type="match status" value="1"/>
</dbReference>
<dbReference type="EMBL" id="BSPK01000111">
    <property type="protein sequence ID" value="GLS67294.1"/>
    <property type="molecule type" value="Genomic_DNA"/>
</dbReference>
<reference evidence="3" key="1">
    <citation type="journal article" date="2014" name="Int. J. Syst. Evol. Microbiol.">
        <title>Complete genome of a new Firmicutes species belonging to the dominant human colonic microbiota ('Ruminococcus bicirculans') reveals two chromosomes and a selective capacity to utilize plant glucans.</title>
        <authorList>
            <consortium name="NISC Comparative Sequencing Program"/>
            <person name="Wegmann U."/>
            <person name="Louis P."/>
            <person name="Goesmann A."/>
            <person name="Henrissat B."/>
            <person name="Duncan S.H."/>
            <person name="Flint H.J."/>
        </authorList>
    </citation>
    <scope>NUCLEOTIDE SEQUENCE</scope>
    <source>
        <strain evidence="3">NBRC 107715</strain>
    </source>
</reference>
<reference evidence="2 4" key="3">
    <citation type="submission" date="2019-07" db="EMBL/GenBank/DDBJ databases">
        <title>Whole genome shotgun sequence of Methylobacterium oxalidis NBRC 107715.</title>
        <authorList>
            <person name="Hosoyama A."/>
            <person name="Uohara A."/>
            <person name="Ohji S."/>
            <person name="Ichikawa N."/>
        </authorList>
    </citation>
    <scope>NUCLEOTIDE SEQUENCE [LARGE SCALE GENOMIC DNA]</scope>
    <source>
        <strain evidence="2 4">NBRC 107715</strain>
    </source>
</reference>
<name>A0A512J9R2_9HYPH</name>
<dbReference type="InterPro" id="IPR054189">
    <property type="entry name" value="DUF6894"/>
</dbReference>
<proteinExistence type="predicted"/>
<dbReference type="OrthoDB" id="7999639at2"/>
<accession>A0A512J9R2</accession>
<evidence type="ECO:0000313" key="4">
    <source>
        <dbReference type="Proteomes" id="UP000321960"/>
    </source>
</evidence>
<dbReference type="RefSeq" id="WP_147028212.1">
    <property type="nucleotide sequence ID" value="NZ_BJZU01000115.1"/>
</dbReference>
<reference evidence="3" key="4">
    <citation type="submission" date="2023-01" db="EMBL/GenBank/DDBJ databases">
        <title>Draft genome sequence of Methylobacterium oxalidis strain NBRC 107715.</title>
        <authorList>
            <person name="Sun Q."/>
            <person name="Mori K."/>
        </authorList>
    </citation>
    <scope>NUCLEOTIDE SEQUENCE</scope>
    <source>
        <strain evidence="3">NBRC 107715</strain>
    </source>
</reference>
<feature type="domain" description="DUF6894" evidence="1">
    <location>
        <begin position="4"/>
        <end position="72"/>
    </location>
</feature>
<reference evidence="5" key="2">
    <citation type="journal article" date="2019" name="Int. J. Syst. Evol. Microbiol.">
        <title>The Global Catalogue of Microorganisms (GCM) 10K type strain sequencing project: providing services to taxonomists for standard genome sequencing and annotation.</title>
        <authorList>
            <consortium name="The Broad Institute Genomics Platform"/>
            <consortium name="The Broad Institute Genome Sequencing Center for Infectious Disease"/>
            <person name="Wu L."/>
            <person name="Ma J."/>
        </authorList>
    </citation>
    <scope>NUCLEOTIDE SEQUENCE [LARGE SCALE GENOMIC DNA]</scope>
    <source>
        <strain evidence="5">NBRC 107715</strain>
    </source>
</reference>
<dbReference type="Proteomes" id="UP001156856">
    <property type="component" value="Unassembled WGS sequence"/>
</dbReference>
<evidence type="ECO:0000313" key="2">
    <source>
        <dbReference type="EMBL" id="GEP06696.1"/>
    </source>
</evidence>
<evidence type="ECO:0000313" key="3">
    <source>
        <dbReference type="EMBL" id="GLS67294.1"/>
    </source>
</evidence>
<evidence type="ECO:0000313" key="5">
    <source>
        <dbReference type="Proteomes" id="UP001156856"/>
    </source>
</evidence>
<sequence>MPWFHFHLRTPAGLERDDIGLELIGVEAAYLDACQAISTLTIDLLAKKVDPRLCSFEITDSGGQVLLELPFTEILDKGHRPAPPAFLAQRRKVMAEIGRTALRVESLVEALGKERIALQANLRTTRELLARAREIGTRASWQRQT</sequence>
<dbReference type="Proteomes" id="UP000321960">
    <property type="component" value="Unassembled WGS sequence"/>
</dbReference>
<protein>
    <recommendedName>
        <fullName evidence="1">DUF6894 domain-containing protein</fullName>
    </recommendedName>
</protein>